<dbReference type="InterPro" id="IPR036047">
    <property type="entry name" value="F-box-like_dom_sf"/>
</dbReference>
<dbReference type="Gene3D" id="1.20.1280.50">
    <property type="match status" value="1"/>
</dbReference>
<dbReference type="SUPFAM" id="SSF81383">
    <property type="entry name" value="F-box domain"/>
    <property type="match status" value="1"/>
</dbReference>
<feature type="domain" description="F-box" evidence="1">
    <location>
        <begin position="59"/>
        <end position="108"/>
    </location>
</feature>
<dbReference type="InterPro" id="IPR001810">
    <property type="entry name" value="F-box_dom"/>
</dbReference>
<keyword evidence="3" id="KW-1185">Reference proteome</keyword>
<comment type="caution">
    <text evidence="2">The sequence shown here is derived from an EMBL/GenBank/DDBJ whole genome shotgun (WGS) entry which is preliminary data.</text>
</comment>
<proteinExistence type="predicted"/>
<sequence length="639" mass="72826">MRGPLTQRTPMENGASYEIPLVFLISSSLQRPVKRTRTTPTKNRNRVRSGLSRRVLGRLSELPAMSLDILYEIFGHLPPSDLLSLSRVNKAFRHVLMSRRSLFLWKASFALIPDVPGCPEDMSEPAWAHLLFGGAYCYSCGAKPVTKILFSLRRRACKSCMRTHLLCASFLPKDFREMFSSIIVNSGSNFHQLRPWCTEHLWDEDVKAFHSEICAIEPRVLGTGSISDTEAILNEFLERRKKSAAYIKEHTLICVAWEKGRNADRSAVLSDVKAKRFEEIKKRFIKLGYIEDDVNRIRWHREVSTSKPMSDRGEPDSVPELSHLTCAELVWQRIEPLLIPEINKSRDLRLRSTGERYTRRREFVASQFANVVKTLSPLLLGLSPTFMEFLCASRTLANAVALDSDPDNSALGEQTREAISKLAQELETRRQERTDLLRSLLPKDIVSKYATDDEALSLATSVYECLSCHQILSGLHMLAHRCYGPQKSRGQSPQFSEKGRETVVALLSLIGLGRETTALELDRRSDKFVCMWCPLTSYLGDETFSQRRPVRDWRSCVIHALAKEHEDKDTSASIPRWIVVGETETAGLHWDGDAIFGAYSCMHCPPRLERRYGYIEWRGLEAVKEHTRVEHNKEMPASQ</sequence>
<accession>A0AAD4QKY0</accession>
<name>A0AAD4QKY0_9AGAM</name>
<evidence type="ECO:0000259" key="1">
    <source>
        <dbReference type="PROSITE" id="PS50181"/>
    </source>
</evidence>
<dbReference type="Pfam" id="PF00646">
    <property type="entry name" value="F-box"/>
    <property type="match status" value="1"/>
</dbReference>
<evidence type="ECO:0000313" key="3">
    <source>
        <dbReference type="Proteomes" id="UP001203297"/>
    </source>
</evidence>
<dbReference type="Proteomes" id="UP001203297">
    <property type="component" value="Unassembled WGS sequence"/>
</dbReference>
<gene>
    <name evidence="2" type="ORF">B0F90DRAFT_372221</name>
</gene>
<dbReference type="CDD" id="cd09917">
    <property type="entry name" value="F-box_SF"/>
    <property type="match status" value="1"/>
</dbReference>
<dbReference type="AlphaFoldDB" id="A0AAD4QKY0"/>
<evidence type="ECO:0000313" key="2">
    <source>
        <dbReference type="EMBL" id="KAI0301009.1"/>
    </source>
</evidence>
<reference evidence="2" key="1">
    <citation type="journal article" date="2022" name="New Phytol.">
        <title>Evolutionary transition to the ectomycorrhizal habit in the genomes of a hyperdiverse lineage of mushroom-forming fungi.</title>
        <authorList>
            <person name="Looney B."/>
            <person name="Miyauchi S."/>
            <person name="Morin E."/>
            <person name="Drula E."/>
            <person name="Courty P.E."/>
            <person name="Kohler A."/>
            <person name="Kuo A."/>
            <person name="LaButti K."/>
            <person name="Pangilinan J."/>
            <person name="Lipzen A."/>
            <person name="Riley R."/>
            <person name="Andreopoulos W."/>
            <person name="He G."/>
            <person name="Johnson J."/>
            <person name="Nolan M."/>
            <person name="Tritt A."/>
            <person name="Barry K.W."/>
            <person name="Grigoriev I.V."/>
            <person name="Nagy L.G."/>
            <person name="Hibbett D."/>
            <person name="Henrissat B."/>
            <person name="Matheny P.B."/>
            <person name="Labbe J."/>
            <person name="Martin F.M."/>
        </authorList>
    </citation>
    <scope>NUCLEOTIDE SEQUENCE</scope>
    <source>
        <strain evidence="2">BPL690</strain>
    </source>
</reference>
<dbReference type="PROSITE" id="PS50181">
    <property type="entry name" value="FBOX"/>
    <property type="match status" value="1"/>
</dbReference>
<dbReference type="SMART" id="SM00256">
    <property type="entry name" value="FBOX"/>
    <property type="match status" value="1"/>
</dbReference>
<protein>
    <recommendedName>
        <fullName evidence="1">F-box domain-containing protein</fullName>
    </recommendedName>
</protein>
<organism evidence="2 3">
    <name type="scientific">Multifurca ochricompacta</name>
    <dbReference type="NCBI Taxonomy" id="376703"/>
    <lineage>
        <taxon>Eukaryota</taxon>
        <taxon>Fungi</taxon>
        <taxon>Dikarya</taxon>
        <taxon>Basidiomycota</taxon>
        <taxon>Agaricomycotina</taxon>
        <taxon>Agaricomycetes</taxon>
        <taxon>Russulales</taxon>
        <taxon>Russulaceae</taxon>
        <taxon>Multifurca</taxon>
    </lineage>
</organism>
<dbReference type="EMBL" id="WTXG01000016">
    <property type="protein sequence ID" value="KAI0301009.1"/>
    <property type="molecule type" value="Genomic_DNA"/>
</dbReference>